<proteinExistence type="predicted"/>
<dbReference type="PANTHER" id="PTHR19980:SF0">
    <property type="entry name" value="CLEAVAGE STIMULATION FACTOR SUBUNIT 3"/>
    <property type="match status" value="1"/>
</dbReference>
<comment type="caution">
    <text evidence="5">The sequence shown here is derived from an EMBL/GenBank/DDBJ whole genome shotgun (WGS) entry which is preliminary data.</text>
</comment>
<dbReference type="InterPro" id="IPR008847">
    <property type="entry name" value="Suf"/>
</dbReference>
<dbReference type="SMART" id="SM00386">
    <property type="entry name" value="HAT"/>
    <property type="match status" value="2"/>
</dbReference>
<evidence type="ECO:0000313" key="6">
    <source>
        <dbReference type="Proteomes" id="UP000192758"/>
    </source>
</evidence>
<dbReference type="Gene3D" id="1.25.40.10">
    <property type="entry name" value="Tetratricopeptide repeat domain"/>
    <property type="match status" value="1"/>
</dbReference>
<dbReference type="AlphaFoldDB" id="A0A1W0E325"/>
<dbReference type="GO" id="GO:0003729">
    <property type="term" value="F:mRNA binding"/>
    <property type="evidence" value="ECO:0007669"/>
    <property type="project" value="TreeGrafter"/>
</dbReference>
<keyword evidence="3" id="KW-0539">Nucleus</keyword>
<organism evidence="5 6">
    <name type="scientific">Ecytonucleospora hepatopenaei</name>
    <dbReference type="NCBI Taxonomy" id="646526"/>
    <lineage>
        <taxon>Eukaryota</taxon>
        <taxon>Fungi</taxon>
        <taxon>Fungi incertae sedis</taxon>
        <taxon>Microsporidia</taxon>
        <taxon>Enterocytozoonidae</taxon>
        <taxon>Ecytonucleospora</taxon>
    </lineage>
</organism>
<evidence type="ECO:0000259" key="4">
    <source>
        <dbReference type="Pfam" id="PF05843"/>
    </source>
</evidence>
<keyword evidence="2" id="KW-0677">Repeat</keyword>
<dbReference type="PANTHER" id="PTHR19980">
    <property type="entry name" value="RNA CLEAVAGE STIMULATION FACTOR"/>
    <property type="match status" value="1"/>
</dbReference>
<evidence type="ECO:0000313" key="5">
    <source>
        <dbReference type="EMBL" id="OQS53645.1"/>
    </source>
</evidence>
<dbReference type="VEuPathDB" id="MicrosporidiaDB:EHP00_1359"/>
<keyword evidence="6" id="KW-1185">Reference proteome</keyword>
<name>A0A1W0E325_9MICR</name>
<feature type="domain" description="Suppressor of forked" evidence="4">
    <location>
        <begin position="261"/>
        <end position="369"/>
    </location>
</feature>
<dbReference type="OrthoDB" id="26282at2759"/>
<sequence length="481" mass="56202">MSQSIHSLTQEEIYKAAVEFYNAKQKEKLERLFAQYLKNSYDSRLWKLYLQHTKNLSLPHNKMMEVFDFILHHFEHAYDAFDFVIGAIEHIDQSDESDSFKAEQVRRVYHQFLKVPMENLTKLWLQYEAWELSINRLSARTFTESVQPAYLSAHTLYQKAAGFLKNEKIFELIDLELENLMKLSKSQLDGRLSYVFSFLSGKTQKTEIFEILKTIYIGGNKKFTGEKEDAVLEKHINTVSQDSSLLSIWFSFFYKRDFFNFKNTTHINLIFVNYLLFAVQNKGVEEFRRKFEEIKEGYKEQIDFHVFLKAAEIEYMYCKSDCKGFDILMDAIKTFGDSSLLNEASLDILLRFHEEEKAVLFFKKAAKTRRMYDMIAGSTFKTGDLVYFTELLLQKESAIKNQEILKNAKVDPRETAEKAPNETGSKAVLNKITKTLEYLDLTFSTSTVAKVDLSVIPSLPYEENFVSNINLDKLIEILQKS</sequence>
<dbReference type="InterPro" id="IPR003107">
    <property type="entry name" value="HAT"/>
</dbReference>
<comment type="subcellular location">
    <subcellularLocation>
        <location evidence="1">Nucleus</location>
    </subcellularLocation>
</comment>
<accession>A0A1W0E325</accession>
<evidence type="ECO:0000256" key="3">
    <source>
        <dbReference type="ARBA" id="ARBA00023242"/>
    </source>
</evidence>
<dbReference type="Proteomes" id="UP000192758">
    <property type="component" value="Unassembled WGS sequence"/>
</dbReference>
<dbReference type="Pfam" id="PF05843">
    <property type="entry name" value="Suf"/>
    <property type="match status" value="2"/>
</dbReference>
<dbReference type="InterPro" id="IPR011990">
    <property type="entry name" value="TPR-like_helical_dom_sf"/>
</dbReference>
<feature type="domain" description="Suppressor of forked" evidence="4">
    <location>
        <begin position="22"/>
        <end position="161"/>
    </location>
</feature>
<evidence type="ECO:0000256" key="2">
    <source>
        <dbReference type="ARBA" id="ARBA00022737"/>
    </source>
</evidence>
<dbReference type="SUPFAM" id="SSF48452">
    <property type="entry name" value="TPR-like"/>
    <property type="match status" value="1"/>
</dbReference>
<dbReference type="InterPro" id="IPR045243">
    <property type="entry name" value="Rna14-like"/>
</dbReference>
<evidence type="ECO:0000256" key="1">
    <source>
        <dbReference type="ARBA" id="ARBA00004123"/>
    </source>
</evidence>
<protein>
    <submittedName>
        <fullName evidence="5">RNA14</fullName>
    </submittedName>
</protein>
<gene>
    <name evidence="5" type="primary">RNA14</name>
    <name evidence="5" type="ORF">EHP00_1359</name>
</gene>
<dbReference type="GO" id="GO:0005634">
    <property type="term" value="C:nucleus"/>
    <property type="evidence" value="ECO:0007669"/>
    <property type="project" value="UniProtKB-SubCell"/>
</dbReference>
<reference evidence="5 6" key="1">
    <citation type="journal article" date="2017" name="Environ. Microbiol.">
        <title>Decay of the glycolytic pathway and adaptation to intranuclear parasitism within Enterocytozoonidae microsporidia.</title>
        <authorList>
            <person name="Wiredu Boakye D."/>
            <person name="Jaroenlak P."/>
            <person name="Prachumwat A."/>
            <person name="Williams T.A."/>
            <person name="Bateman K.S."/>
            <person name="Itsathitphaisarn O."/>
            <person name="Sritunyalucksana K."/>
            <person name="Paszkiewicz K.H."/>
            <person name="Moore K.A."/>
            <person name="Stentiford G.D."/>
            <person name="Williams B.A."/>
        </authorList>
    </citation>
    <scope>NUCLEOTIDE SEQUENCE [LARGE SCALE GENOMIC DNA]</scope>
    <source>
        <strain evidence="5 6">TH1</strain>
    </source>
</reference>
<dbReference type="EMBL" id="MNPJ01000027">
    <property type="protein sequence ID" value="OQS53645.1"/>
    <property type="molecule type" value="Genomic_DNA"/>
</dbReference>
<dbReference type="STRING" id="646526.A0A1W0E325"/>
<dbReference type="GO" id="GO:0031124">
    <property type="term" value="P:mRNA 3'-end processing"/>
    <property type="evidence" value="ECO:0007669"/>
    <property type="project" value="InterPro"/>
</dbReference>